<gene>
    <name evidence="7" type="primary">LOC106157483</name>
</gene>
<dbReference type="GeneID" id="106157483"/>
<dbReference type="KEGG" id="lak:106157483"/>
<feature type="repeat" description="RCC1" evidence="3">
    <location>
        <begin position="103"/>
        <end position="155"/>
    </location>
</feature>
<dbReference type="Gene3D" id="2.130.10.30">
    <property type="entry name" value="Regulator of chromosome condensation 1/beta-lactamase-inhibitor protein II"/>
    <property type="match status" value="1"/>
</dbReference>
<keyword evidence="1" id="KW-0344">Guanine-nucleotide releasing factor</keyword>
<feature type="repeat" description="RCC1" evidence="3">
    <location>
        <begin position="156"/>
        <end position="207"/>
    </location>
</feature>
<dbReference type="OrthoDB" id="61110at2759"/>
<feature type="region of interest" description="Disordered" evidence="4">
    <location>
        <begin position="1"/>
        <end position="20"/>
    </location>
</feature>
<evidence type="ECO:0000313" key="6">
    <source>
        <dbReference type="Proteomes" id="UP000085678"/>
    </source>
</evidence>
<dbReference type="GO" id="GO:0005737">
    <property type="term" value="C:cytoplasm"/>
    <property type="evidence" value="ECO:0007669"/>
    <property type="project" value="TreeGrafter"/>
</dbReference>
<dbReference type="GO" id="GO:0005085">
    <property type="term" value="F:guanyl-nucleotide exchange factor activity"/>
    <property type="evidence" value="ECO:0007669"/>
    <property type="project" value="TreeGrafter"/>
</dbReference>
<evidence type="ECO:0000313" key="7">
    <source>
        <dbReference type="RefSeq" id="XP_013388608.1"/>
    </source>
</evidence>
<feature type="repeat" description="RCC1" evidence="3">
    <location>
        <begin position="52"/>
        <end position="102"/>
    </location>
</feature>
<proteinExistence type="predicted"/>
<dbReference type="SUPFAM" id="SSF50985">
    <property type="entry name" value="RCC1/BLIP-II"/>
    <property type="match status" value="1"/>
</dbReference>
<dbReference type="OMA" id="IFVWGTG"/>
<evidence type="ECO:0000256" key="2">
    <source>
        <dbReference type="ARBA" id="ARBA00022737"/>
    </source>
</evidence>
<organism evidence="6 7">
    <name type="scientific">Lingula anatina</name>
    <name type="common">Brachiopod</name>
    <name type="synonym">Lingula unguis</name>
    <dbReference type="NCBI Taxonomy" id="7574"/>
    <lineage>
        <taxon>Eukaryota</taxon>
        <taxon>Metazoa</taxon>
        <taxon>Spiralia</taxon>
        <taxon>Lophotrochozoa</taxon>
        <taxon>Brachiopoda</taxon>
        <taxon>Linguliformea</taxon>
        <taxon>Lingulata</taxon>
        <taxon>Lingulida</taxon>
        <taxon>Linguloidea</taxon>
        <taxon>Lingulidae</taxon>
        <taxon>Lingula</taxon>
    </lineage>
</organism>
<evidence type="ECO:0000256" key="4">
    <source>
        <dbReference type="SAM" id="MobiDB-lite"/>
    </source>
</evidence>
<dbReference type="InParanoid" id="A0A1S3HRF0"/>
<dbReference type="RefSeq" id="XP_013388608.1">
    <property type="nucleotide sequence ID" value="XM_013533154.1"/>
</dbReference>
<feature type="compositionally biased region" description="Polar residues" evidence="4">
    <location>
        <begin position="1"/>
        <end position="12"/>
    </location>
</feature>
<dbReference type="InterPro" id="IPR009091">
    <property type="entry name" value="RCC1/BLIP-II"/>
</dbReference>
<accession>A0A1S3HRF0</accession>
<name>A0A1S3HRF0_LINAN</name>
<keyword evidence="6" id="KW-1185">Reference proteome</keyword>
<evidence type="ECO:0000256" key="1">
    <source>
        <dbReference type="ARBA" id="ARBA00022658"/>
    </source>
</evidence>
<evidence type="ECO:0000256" key="3">
    <source>
        <dbReference type="PROSITE-ProRule" id="PRU00235"/>
    </source>
</evidence>
<feature type="repeat" description="RCC1" evidence="3">
    <location>
        <begin position="277"/>
        <end position="329"/>
    </location>
</feature>
<feature type="repeat" description="RCC1" evidence="3">
    <location>
        <begin position="330"/>
        <end position="383"/>
    </location>
</feature>
<dbReference type="PANTHER" id="PTHR45982">
    <property type="entry name" value="REGULATOR OF CHROMOSOME CONDENSATION"/>
    <property type="match status" value="1"/>
</dbReference>
<dbReference type="Pfam" id="PF25390">
    <property type="entry name" value="WD40_RLD"/>
    <property type="match status" value="1"/>
</dbReference>
<dbReference type="AlphaFoldDB" id="A0A1S3HRF0"/>
<dbReference type="InterPro" id="IPR051553">
    <property type="entry name" value="Ran_GTPase-activating"/>
</dbReference>
<dbReference type="STRING" id="7574.A0A1S3HRF0"/>
<dbReference type="PROSITE" id="PS00626">
    <property type="entry name" value="RCC1_2"/>
    <property type="match status" value="1"/>
</dbReference>
<dbReference type="PRINTS" id="PR00633">
    <property type="entry name" value="RCCNDNSATION"/>
</dbReference>
<dbReference type="Proteomes" id="UP000085678">
    <property type="component" value="Unplaced"/>
</dbReference>
<evidence type="ECO:0000259" key="5">
    <source>
        <dbReference type="Pfam" id="PF25390"/>
    </source>
</evidence>
<dbReference type="PANTHER" id="PTHR45982:SF1">
    <property type="entry name" value="REGULATOR OF CHROMOSOME CONDENSATION"/>
    <property type="match status" value="1"/>
</dbReference>
<dbReference type="InterPro" id="IPR000408">
    <property type="entry name" value="Reg_chr_condens"/>
</dbReference>
<dbReference type="InterPro" id="IPR058923">
    <property type="entry name" value="RCC1-like_dom"/>
</dbReference>
<dbReference type="FunCoup" id="A0A1S3HRF0">
    <property type="interactions" value="2686"/>
</dbReference>
<reference evidence="7" key="1">
    <citation type="submission" date="2025-08" db="UniProtKB">
        <authorList>
            <consortium name="RefSeq"/>
        </authorList>
    </citation>
    <scope>IDENTIFICATION</scope>
    <source>
        <tissue evidence="7">Gonads</tissue>
    </source>
</reference>
<sequence>MPSKRSSVQSTKPTEKRGRKRVISTVKENGTVIEETAKRIKVFHRSHRTEKGLVLTLGEGDVGQLGLGEDVFERKRPGKVDLPPNVIQIVAGGMHTVCLTEEGEVYTFGCNDDGSLGRDTSEEGSEASPAKVTDLPYKIVQVSAGDSHTAALTEDGKVYAWGNFRDASGSIGLTVEGPQQRPIEINLDSAVVKIVSGSDHLVCLGEDGIIYTLGNAEQGQLGRVAECFASRGGRKGLDFILSPGVVHCKRIRGQGKVVFSDIWAGTYVTFAQIKQSGEIYGWGLNNYYQLGVDDMQNRFVPEKLESFSFSKDWKTIQGGQHHTVAIDGSGKVYTMGRSTYGRLGLGENNHEEKMVPTLVQTLSGKGCVDVAAGGSVSFAVTGKGEIFSWGMGTSKQLGAGDEEEDLWEPTQMQGKQLEDRSALMVSAGGQHTVVLVKNNS</sequence>
<keyword evidence="2" id="KW-0677">Repeat</keyword>
<dbReference type="PROSITE" id="PS50012">
    <property type="entry name" value="RCC1_3"/>
    <property type="match status" value="6"/>
</dbReference>
<feature type="domain" description="RCC1-like" evidence="5">
    <location>
        <begin position="54"/>
        <end position="434"/>
    </location>
</feature>
<feature type="repeat" description="RCC1" evidence="3">
    <location>
        <begin position="384"/>
        <end position="438"/>
    </location>
</feature>
<protein>
    <submittedName>
        <fullName evidence="7">Regulator of chromosome condensation</fullName>
    </submittedName>
</protein>